<dbReference type="Proteomes" id="UP000676246">
    <property type="component" value="Unassembled WGS sequence"/>
</dbReference>
<keyword evidence="1" id="KW-0732">Signal</keyword>
<dbReference type="InterPro" id="IPR016024">
    <property type="entry name" value="ARM-type_fold"/>
</dbReference>
<feature type="signal peptide" evidence="1">
    <location>
        <begin position="1"/>
        <end position="19"/>
    </location>
</feature>
<keyword evidence="3" id="KW-1185">Reference proteome</keyword>
<feature type="chain" id="PRO_5036830558" description="HEAT repeat domain-containing protein" evidence="1">
    <location>
        <begin position="20"/>
        <end position="335"/>
    </location>
</feature>
<accession>A0A940Y9T2</accession>
<reference evidence="2 3" key="1">
    <citation type="submission" date="2021-04" db="EMBL/GenBank/DDBJ databases">
        <title>The genome sequence of Ideonella sp. 3Y2.</title>
        <authorList>
            <person name="Liu Y."/>
        </authorList>
    </citation>
    <scope>NUCLEOTIDE SEQUENCE [LARGE SCALE GENOMIC DNA]</scope>
    <source>
        <strain evidence="2 3">3Y2</strain>
    </source>
</reference>
<proteinExistence type="predicted"/>
<sequence length="335" mass="36221">MRKNWIFTILLFLCASASATLVPSVDTQDLISKADVIVMGTLSAQDRSDAPPARGKVLVTTVVRGSNTLLGNQLDVAWSVPSELVRSRAHGLWFLSVDREHGNYRSAGQTSLPAIVVVASSRLEPSSAVEGQVATILADTIASDDRSICDAANAPSTSTNCAPARRKEALDALLRLPRSEVSEQLLILANHPVPEVSLLATAGLVDLGLSGNVHRVFDLLLHPSESEMIAARQLALAMARSANGVIPAKQFVIMYTSADKYIRRSALDGLRSAATEKELPFLIKLLDDREFGIRFMAANTMLRISGQNQLDGANFRQQEKSLQVKLKAWANTRAP</sequence>
<dbReference type="RefSeq" id="WP_210851152.1">
    <property type="nucleotide sequence ID" value="NZ_JAGQDD010000001.1"/>
</dbReference>
<gene>
    <name evidence="2" type="ORF">KAK03_00810</name>
</gene>
<dbReference type="SUPFAM" id="SSF48371">
    <property type="entry name" value="ARM repeat"/>
    <property type="match status" value="1"/>
</dbReference>
<evidence type="ECO:0000313" key="2">
    <source>
        <dbReference type="EMBL" id="MBQ0929006.1"/>
    </source>
</evidence>
<evidence type="ECO:0000256" key="1">
    <source>
        <dbReference type="SAM" id="SignalP"/>
    </source>
</evidence>
<dbReference type="Gene3D" id="1.25.10.10">
    <property type="entry name" value="Leucine-rich Repeat Variant"/>
    <property type="match status" value="1"/>
</dbReference>
<organism evidence="2 3">
    <name type="scientific">Ideonella alba</name>
    <dbReference type="NCBI Taxonomy" id="2824118"/>
    <lineage>
        <taxon>Bacteria</taxon>
        <taxon>Pseudomonadati</taxon>
        <taxon>Pseudomonadota</taxon>
        <taxon>Betaproteobacteria</taxon>
        <taxon>Burkholderiales</taxon>
        <taxon>Sphaerotilaceae</taxon>
        <taxon>Ideonella</taxon>
    </lineage>
</organism>
<dbReference type="AlphaFoldDB" id="A0A940Y9T2"/>
<comment type="caution">
    <text evidence="2">The sequence shown here is derived from an EMBL/GenBank/DDBJ whole genome shotgun (WGS) entry which is preliminary data.</text>
</comment>
<protein>
    <recommendedName>
        <fullName evidence="4">HEAT repeat domain-containing protein</fullName>
    </recommendedName>
</protein>
<evidence type="ECO:0000313" key="3">
    <source>
        <dbReference type="Proteomes" id="UP000676246"/>
    </source>
</evidence>
<name>A0A940Y9T2_9BURK</name>
<dbReference type="InterPro" id="IPR011989">
    <property type="entry name" value="ARM-like"/>
</dbReference>
<dbReference type="EMBL" id="JAGQDD010000001">
    <property type="protein sequence ID" value="MBQ0929006.1"/>
    <property type="molecule type" value="Genomic_DNA"/>
</dbReference>
<evidence type="ECO:0008006" key="4">
    <source>
        <dbReference type="Google" id="ProtNLM"/>
    </source>
</evidence>